<organism evidence="2">
    <name type="scientific">bioreactor metagenome</name>
    <dbReference type="NCBI Taxonomy" id="1076179"/>
    <lineage>
        <taxon>unclassified sequences</taxon>
        <taxon>metagenomes</taxon>
        <taxon>ecological metagenomes</taxon>
    </lineage>
</organism>
<protein>
    <recommendedName>
        <fullName evidence="1">SpoVT-AbrB domain-containing protein</fullName>
    </recommendedName>
</protein>
<evidence type="ECO:0000313" key="2">
    <source>
        <dbReference type="EMBL" id="MPN26977.1"/>
    </source>
</evidence>
<accession>A0A645GJ97</accession>
<feature type="domain" description="SpoVT-AbrB" evidence="1">
    <location>
        <begin position="1"/>
        <end position="45"/>
    </location>
</feature>
<comment type="caution">
    <text evidence="2">The sequence shown here is derived from an EMBL/GenBank/DDBJ whole genome shotgun (WGS) entry which is preliminary data.</text>
</comment>
<proteinExistence type="predicted"/>
<dbReference type="AlphaFoldDB" id="A0A645GJ97"/>
<dbReference type="EMBL" id="VSSQ01076707">
    <property type="protein sequence ID" value="MPN26977.1"/>
    <property type="molecule type" value="Genomic_DNA"/>
</dbReference>
<gene>
    <name evidence="2" type="ORF">SDC9_174404</name>
</gene>
<name>A0A645GJ97_9ZZZZ</name>
<dbReference type="PROSITE" id="PS51740">
    <property type="entry name" value="SPOVT_ABRB"/>
    <property type="match status" value="1"/>
</dbReference>
<dbReference type="InterPro" id="IPR037914">
    <property type="entry name" value="SpoVT-AbrB_sf"/>
</dbReference>
<dbReference type="SUPFAM" id="SSF89447">
    <property type="entry name" value="AbrB/MazE/MraZ-like"/>
    <property type="match status" value="1"/>
</dbReference>
<dbReference type="Pfam" id="PF04014">
    <property type="entry name" value="MazE_antitoxin"/>
    <property type="match status" value="1"/>
</dbReference>
<dbReference type="Gene3D" id="2.10.260.10">
    <property type="match status" value="1"/>
</dbReference>
<dbReference type="SMART" id="SM00966">
    <property type="entry name" value="SpoVT_AbrB"/>
    <property type="match status" value="1"/>
</dbReference>
<sequence>MIRKVDELGRIVLPAEYRDALNIHEKDELEISLKADELTIRKPIWGCHFCGVAVDLVRIGKESVCRPCIERLYHSKVGEVLYPERAD</sequence>
<dbReference type="GO" id="GO:0003677">
    <property type="term" value="F:DNA binding"/>
    <property type="evidence" value="ECO:0007669"/>
    <property type="project" value="InterPro"/>
</dbReference>
<dbReference type="InterPro" id="IPR007159">
    <property type="entry name" value="SpoVT-AbrB_dom"/>
</dbReference>
<evidence type="ECO:0000259" key="1">
    <source>
        <dbReference type="PROSITE" id="PS51740"/>
    </source>
</evidence>
<dbReference type="NCBIfam" id="TIGR01439">
    <property type="entry name" value="lp_hng_hel_AbrB"/>
    <property type="match status" value="1"/>
</dbReference>
<reference evidence="2" key="1">
    <citation type="submission" date="2019-08" db="EMBL/GenBank/DDBJ databases">
        <authorList>
            <person name="Kucharzyk K."/>
            <person name="Murdoch R.W."/>
            <person name="Higgins S."/>
            <person name="Loffler F."/>
        </authorList>
    </citation>
    <scope>NUCLEOTIDE SEQUENCE</scope>
</reference>